<keyword evidence="6 7" id="KW-0472">Membrane</keyword>
<organism evidence="9 10">
    <name type="scientific">Natronogracilivirga saccharolytica</name>
    <dbReference type="NCBI Taxonomy" id="2812953"/>
    <lineage>
        <taxon>Bacteria</taxon>
        <taxon>Pseudomonadati</taxon>
        <taxon>Balneolota</taxon>
        <taxon>Balneolia</taxon>
        <taxon>Balneolales</taxon>
        <taxon>Cyclonatronaceae</taxon>
        <taxon>Natronogracilivirga</taxon>
    </lineage>
</organism>
<dbReference type="RefSeq" id="WP_210512828.1">
    <property type="nucleotide sequence ID" value="NZ_JAFIDN010000010.1"/>
</dbReference>
<gene>
    <name evidence="9" type="ORF">NATSA_11890</name>
</gene>
<feature type="transmembrane region" description="Helical" evidence="7">
    <location>
        <begin position="105"/>
        <end position="124"/>
    </location>
</feature>
<comment type="subcellular location">
    <subcellularLocation>
        <location evidence="1">Membrane</location>
        <topology evidence="1">Multi-pass membrane protein</topology>
    </subcellularLocation>
</comment>
<feature type="transmembrane region" description="Helical" evidence="7">
    <location>
        <begin position="166"/>
        <end position="187"/>
    </location>
</feature>
<dbReference type="Gene3D" id="1.20.1540.10">
    <property type="entry name" value="Rhomboid-like"/>
    <property type="match status" value="1"/>
</dbReference>
<reference evidence="9" key="1">
    <citation type="submission" date="2021-02" db="EMBL/GenBank/DDBJ databases">
        <title>Natronogracilivirga saccharolytica gen. nov. sp. nov. a new anaerobic, haloalkiliphilic carbohydrate-fermenting bacterium from soda lake and proposing of Cyclonatronumiaceae fam. nov. in the phylum Balneolaeota.</title>
        <authorList>
            <person name="Zhilina T.N."/>
            <person name="Sorokin D.Y."/>
            <person name="Zavarzina D.G."/>
            <person name="Toshchakov S.V."/>
            <person name="Kublanov I.V."/>
        </authorList>
    </citation>
    <scope>NUCLEOTIDE SEQUENCE</scope>
    <source>
        <strain evidence="9">Z-1702</strain>
    </source>
</reference>
<evidence type="ECO:0000256" key="2">
    <source>
        <dbReference type="ARBA" id="ARBA00009045"/>
    </source>
</evidence>
<keyword evidence="3 7" id="KW-0812">Transmembrane</keyword>
<protein>
    <submittedName>
        <fullName evidence="9">Rhomboid family intramembrane serine protease</fullName>
    </submittedName>
</protein>
<evidence type="ECO:0000256" key="1">
    <source>
        <dbReference type="ARBA" id="ARBA00004141"/>
    </source>
</evidence>
<keyword evidence="4" id="KW-0378">Hydrolase</keyword>
<keyword evidence="5 7" id="KW-1133">Transmembrane helix</keyword>
<evidence type="ECO:0000256" key="3">
    <source>
        <dbReference type="ARBA" id="ARBA00022692"/>
    </source>
</evidence>
<feature type="transmembrane region" description="Helical" evidence="7">
    <location>
        <begin position="130"/>
        <end position="154"/>
    </location>
</feature>
<dbReference type="SUPFAM" id="SSF144091">
    <property type="entry name" value="Rhomboid-like"/>
    <property type="match status" value="1"/>
</dbReference>
<name>A0A8J7UVE7_9BACT</name>
<accession>A0A8J7UVE7</accession>
<dbReference type="PANTHER" id="PTHR43731">
    <property type="entry name" value="RHOMBOID PROTEASE"/>
    <property type="match status" value="1"/>
</dbReference>
<comment type="similarity">
    <text evidence="2">Belongs to the peptidase S54 family.</text>
</comment>
<evidence type="ECO:0000256" key="5">
    <source>
        <dbReference type="ARBA" id="ARBA00022989"/>
    </source>
</evidence>
<evidence type="ECO:0000256" key="7">
    <source>
        <dbReference type="SAM" id="Phobius"/>
    </source>
</evidence>
<dbReference type="InterPro" id="IPR022764">
    <property type="entry name" value="Peptidase_S54_rhomboid_dom"/>
</dbReference>
<comment type="caution">
    <text evidence="9">The sequence shown here is derived from an EMBL/GenBank/DDBJ whole genome shotgun (WGS) entry which is preliminary data.</text>
</comment>
<feature type="domain" description="Peptidase S54 rhomboid" evidence="8">
    <location>
        <begin position="39"/>
        <end position="183"/>
    </location>
</feature>
<sequence>MIALALLVCTVIVTMVAWFVVPQWQYQGMLKPYEAWREGKWHQLITSGFLHADGTHLLLNMFVFFFFGPVLEQEIGMSSFLILYFTALVASSLPTLIQERNNPRYASLGASGAVEAVLFGYIVMFPLNNIYFIFIPVGIPAIVFGGLFLAYSYYEARQRRDNVNHVAHIAGALYGVVYTLLFVPGAFSRFLENFGL</sequence>
<dbReference type="EMBL" id="JAFIDN010000010">
    <property type="protein sequence ID" value="MBP3193370.1"/>
    <property type="molecule type" value="Genomic_DNA"/>
</dbReference>
<evidence type="ECO:0000256" key="4">
    <source>
        <dbReference type="ARBA" id="ARBA00022801"/>
    </source>
</evidence>
<feature type="transmembrane region" description="Helical" evidence="7">
    <location>
        <begin position="75"/>
        <end position="93"/>
    </location>
</feature>
<evidence type="ECO:0000256" key="6">
    <source>
        <dbReference type="ARBA" id="ARBA00023136"/>
    </source>
</evidence>
<dbReference type="PANTHER" id="PTHR43731:SF14">
    <property type="entry name" value="PRESENILIN-ASSOCIATED RHOMBOID-LIKE PROTEIN, MITOCHONDRIAL"/>
    <property type="match status" value="1"/>
</dbReference>
<keyword evidence="10" id="KW-1185">Reference proteome</keyword>
<dbReference type="AlphaFoldDB" id="A0A8J7UVE7"/>
<dbReference type="GO" id="GO:0004252">
    <property type="term" value="F:serine-type endopeptidase activity"/>
    <property type="evidence" value="ECO:0007669"/>
    <property type="project" value="InterPro"/>
</dbReference>
<dbReference type="Proteomes" id="UP000673975">
    <property type="component" value="Unassembled WGS sequence"/>
</dbReference>
<evidence type="ECO:0000259" key="8">
    <source>
        <dbReference type="Pfam" id="PF01694"/>
    </source>
</evidence>
<proteinExistence type="inferred from homology"/>
<dbReference type="Pfam" id="PF01694">
    <property type="entry name" value="Rhomboid"/>
    <property type="match status" value="1"/>
</dbReference>
<dbReference type="InterPro" id="IPR050925">
    <property type="entry name" value="Rhomboid_protease_S54"/>
</dbReference>
<evidence type="ECO:0000313" key="10">
    <source>
        <dbReference type="Proteomes" id="UP000673975"/>
    </source>
</evidence>
<dbReference type="GO" id="GO:0006508">
    <property type="term" value="P:proteolysis"/>
    <property type="evidence" value="ECO:0007669"/>
    <property type="project" value="UniProtKB-KW"/>
</dbReference>
<dbReference type="InterPro" id="IPR035952">
    <property type="entry name" value="Rhomboid-like_sf"/>
</dbReference>
<keyword evidence="9" id="KW-0645">Protease</keyword>
<dbReference type="GO" id="GO:0016020">
    <property type="term" value="C:membrane"/>
    <property type="evidence" value="ECO:0007669"/>
    <property type="project" value="UniProtKB-SubCell"/>
</dbReference>
<evidence type="ECO:0000313" key="9">
    <source>
        <dbReference type="EMBL" id="MBP3193370.1"/>
    </source>
</evidence>